<dbReference type="Gene3D" id="2.20.20.130">
    <property type="match status" value="1"/>
</dbReference>
<dbReference type="Pfam" id="PF14322">
    <property type="entry name" value="SusD-like_3"/>
    <property type="match status" value="1"/>
</dbReference>
<reference evidence="8 9" key="1">
    <citation type="submission" date="2021-04" db="EMBL/GenBank/DDBJ databases">
        <title>Chitinophaga sp. nov., isolated from the rhizosphere soil.</title>
        <authorList>
            <person name="He S."/>
        </authorList>
    </citation>
    <scope>NUCLEOTIDE SEQUENCE [LARGE SCALE GENOMIC DNA]</scope>
    <source>
        <strain evidence="8 9">2R12</strain>
    </source>
</reference>
<protein>
    <submittedName>
        <fullName evidence="8">RagB/SusD family nutrient uptake outer membrane protein</fullName>
    </submittedName>
</protein>
<evidence type="ECO:0000256" key="3">
    <source>
        <dbReference type="ARBA" id="ARBA00022729"/>
    </source>
</evidence>
<dbReference type="PROSITE" id="PS51257">
    <property type="entry name" value="PROKAR_LIPOPROTEIN"/>
    <property type="match status" value="1"/>
</dbReference>
<dbReference type="RefSeq" id="WP_211971308.1">
    <property type="nucleotide sequence ID" value="NZ_CBFHAM010000044.1"/>
</dbReference>
<evidence type="ECO:0000256" key="2">
    <source>
        <dbReference type="ARBA" id="ARBA00006275"/>
    </source>
</evidence>
<dbReference type="InterPro" id="IPR011990">
    <property type="entry name" value="TPR-like_helical_dom_sf"/>
</dbReference>
<dbReference type="SUPFAM" id="SSF48452">
    <property type="entry name" value="TPR-like"/>
    <property type="match status" value="1"/>
</dbReference>
<name>A0ABS5IT94_9BACT</name>
<dbReference type="InterPro" id="IPR033985">
    <property type="entry name" value="SusD-like_N"/>
</dbReference>
<dbReference type="InterPro" id="IPR012944">
    <property type="entry name" value="SusD_RagB_dom"/>
</dbReference>
<comment type="similarity">
    <text evidence="2">Belongs to the SusD family.</text>
</comment>
<comment type="caution">
    <text evidence="8">The sequence shown here is derived from an EMBL/GenBank/DDBJ whole genome shotgun (WGS) entry which is preliminary data.</text>
</comment>
<dbReference type="EMBL" id="JAGTXB010000001">
    <property type="protein sequence ID" value="MBS0026180.1"/>
    <property type="molecule type" value="Genomic_DNA"/>
</dbReference>
<dbReference type="Proteomes" id="UP000676386">
    <property type="component" value="Unassembled WGS sequence"/>
</dbReference>
<sequence>MKKYIIGIFAAAVLLQACTSKLDVKPSNSLEQGEALSDLPGIQSALAGTYDLLQKTEYYGRNYWLMTEVSGDNVYIAAKNSNRFISSFKREYNVQDADVEDFWKAAYKAILGANNIINSVDAVTGDQEAKNIAKGEALFIRALGYSDLVNMFAKPYRNTNGSQPGVPVNLKFAVTQTPRSSVAEVYAQIIADLTASKKLLVNVGAETKFHASQYAASALLARVYLAKGDDQKAIDEATSVINAGFTLTAPAGIASFYSTAGTPEEIFTLRFTGNAEDLGSDNIGQMYLKPGYGDIRVSPDLSATLTAADKRNALIGVFSDGSTGEKTNLKFASQDGIAGMHSPKLLRLAEMYLIRAEAYAHLNQGAKAIADLNTLRVQRGLPQLSGIADKDVLDNVLAESRKEFMFEGHRYFDLMRNGKDVVRNFCHNLLEITAPCTITAGSPITLCPIPQVELNTNPIEQNAGYGN</sequence>
<evidence type="ECO:0000313" key="8">
    <source>
        <dbReference type="EMBL" id="MBS0026180.1"/>
    </source>
</evidence>
<gene>
    <name evidence="8" type="ORF">KE626_02545</name>
</gene>
<evidence type="ECO:0000256" key="4">
    <source>
        <dbReference type="ARBA" id="ARBA00023136"/>
    </source>
</evidence>
<dbReference type="CDD" id="cd08977">
    <property type="entry name" value="SusD"/>
    <property type="match status" value="1"/>
</dbReference>
<keyword evidence="3" id="KW-0732">Signal</keyword>
<comment type="subcellular location">
    <subcellularLocation>
        <location evidence="1">Cell outer membrane</location>
    </subcellularLocation>
</comment>
<feature type="domain" description="SusD-like N-terminal" evidence="7">
    <location>
        <begin position="22"/>
        <end position="225"/>
    </location>
</feature>
<keyword evidence="9" id="KW-1185">Reference proteome</keyword>
<dbReference type="Gene3D" id="1.25.40.900">
    <property type="match status" value="1"/>
</dbReference>
<dbReference type="Pfam" id="PF07980">
    <property type="entry name" value="SusD_RagB"/>
    <property type="match status" value="1"/>
</dbReference>
<evidence type="ECO:0000259" key="6">
    <source>
        <dbReference type="Pfam" id="PF07980"/>
    </source>
</evidence>
<accession>A0ABS5IT94</accession>
<evidence type="ECO:0000313" key="9">
    <source>
        <dbReference type="Proteomes" id="UP000676386"/>
    </source>
</evidence>
<keyword evidence="5" id="KW-0998">Cell outer membrane</keyword>
<proteinExistence type="inferred from homology"/>
<evidence type="ECO:0000256" key="5">
    <source>
        <dbReference type="ARBA" id="ARBA00023237"/>
    </source>
</evidence>
<evidence type="ECO:0000259" key="7">
    <source>
        <dbReference type="Pfam" id="PF14322"/>
    </source>
</evidence>
<feature type="domain" description="RagB/SusD" evidence="6">
    <location>
        <begin position="344"/>
        <end position="465"/>
    </location>
</feature>
<evidence type="ECO:0000256" key="1">
    <source>
        <dbReference type="ARBA" id="ARBA00004442"/>
    </source>
</evidence>
<keyword evidence="4" id="KW-0472">Membrane</keyword>
<dbReference type="Gene3D" id="1.25.40.390">
    <property type="match status" value="1"/>
</dbReference>
<organism evidence="8 9">
    <name type="scientific">Chitinophaga hostae</name>
    <dbReference type="NCBI Taxonomy" id="2831022"/>
    <lineage>
        <taxon>Bacteria</taxon>
        <taxon>Pseudomonadati</taxon>
        <taxon>Bacteroidota</taxon>
        <taxon>Chitinophagia</taxon>
        <taxon>Chitinophagales</taxon>
        <taxon>Chitinophagaceae</taxon>
        <taxon>Chitinophaga</taxon>
    </lineage>
</organism>